<comment type="similarity">
    <text evidence="2 14">Belongs to the G-protein coupled receptor 1 family.</text>
</comment>
<comment type="subcellular location">
    <subcellularLocation>
        <location evidence="1 15">Cell membrane</location>
        <topology evidence="1 15">Multi-pass membrane protein</topology>
    </subcellularLocation>
</comment>
<feature type="transmembrane region" description="Helical" evidence="15">
    <location>
        <begin position="62"/>
        <end position="82"/>
    </location>
</feature>
<evidence type="ECO:0000256" key="10">
    <source>
        <dbReference type="ARBA" id="ARBA00023157"/>
    </source>
</evidence>
<evidence type="ECO:0000256" key="11">
    <source>
        <dbReference type="ARBA" id="ARBA00023170"/>
    </source>
</evidence>
<dbReference type="FunFam" id="1.10.1220.70:FF:000001">
    <property type="entry name" value="Olfactory receptor"/>
    <property type="match status" value="1"/>
</dbReference>
<dbReference type="PRINTS" id="PR00245">
    <property type="entry name" value="OLFACTORYR"/>
</dbReference>
<dbReference type="FunFam" id="1.20.1070.10:FF:000010">
    <property type="entry name" value="Olfactory receptor"/>
    <property type="match status" value="1"/>
</dbReference>
<dbReference type="OrthoDB" id="9444602at2759"/>
<feature type="transmembrane region" description="Helical" evidence="15">
    <location>
        <begin position="231"/>
        <end position="253"/>
    </location>
</feature>
<keyword evidence="13 14" id="KW-0807">Transducer</keyword>
<dbReference type="Gene3D" id="1.20.1070.10">
    <property type="entry name" value="Rhodopsin 7-helix transmembrane proteins"/>
    <property type="match status" value="1"/>
</dbReference>
<dbReference type="SUPFAM" id="SSF81321">
    <property type="entry name" value="Family A G protein-coupled receptor-like"/>
    <property type="match status" value="1"/>
</dbReference>
<evidence type="ECO:0000256" key="8">
    <source>
        <dbReference type="ARBA" id="ARBA00023040"/>
    </source>
</evidence>
<keyword evidence="7 15" id="KW-1133">Transmembrane helix</keyword>
<dbReference type="InterPro" id="IPR000725">
    <property type="entry name" value="Olfact_rcpt"/>
</dbReference>
<evidence type="ECO:0000256" key="6">
    <source>
        <dbReference type="ARBA" id="ARBA00022725"/>
    </source>
</evidence>
<keyword evidence="8 14" id="KW-0297">G-protein coupled receptor</keyword>
<name>A0A9F2R815_PYTBI</name>
<keyword evidence="17" id="KW-1185">Reference proteome</keyword>
<keyword evidence="5 14" id="KW-0812">Transmembrane</keyword>
<evidence type="ECO:0000256" key="9">
    <source>
        <dbReference type="ARBA" id="ARBA00023136"/>
    </source>
</evidence>
<organism evidence="17 18">
    <name type="scientific">Python bivittatus</name>
    <name type="common">Burmese python</name>
    <name type="synonym">Python molurus bivittatus</name>
    <dbReference type="NCBI Taxonomy" id="176946"/>
    <lineage>
        <taxon>Eukaryota</taxon>
        <taxon>Metazoa</taxon>
        <taxon>Chordata</taxon>
        <taxon>Craniata</taxon>
        <taxon>Vertebrata</taxon>
        <taxon>Euteleostomi</taxon>
        <taxon>Lepidosauria</taxon>
        <taxon>Squamata</taxon>
        <taxon>Bifurcata</taxon>
        <taxon>Unidentata</taxon>
        <taxon>Episquamata</taxon>
        <taxon>Toxicofera</taxon>
        <taxon>Serpentes</taxon>
        <taxon>Henophidia</taxon>
        <taxon>Pythonidae</taxon>
        <taxon>Python</taxon>
    </lineage>
</organism>
<dbReference type="PRINTS" id="PR00237">
    <property type="entry name" value="GPCRRHODOPSN"/>
</dbReference>
<dbReference type="AlphaFoldDB" id="A0A9F2R815"/>
<feature type="transmembrane region" description="Helical" evidence="15">
    <location>
        <begin position="174"/>
        <end position="197"/>
    </location>
</feature>
<feature type="transmembrane region" description="Helical" evidence="15">
    <location>
        <begin position="133"/>
        <end position="154"/>
    </location>
</feature>
<dbReference type="InterPro" id="IPR017452">
    <property type="entry name" value="GPCR_Rhodpsn_7TM"/>
</dbReference>
<evidence type="ECO:0000256" key="1">
    <source>
        <dbReference type="ARBA" id="ARBA00004651"/>
    </source>
</evidence>
<dbReference type="Pfam" id="PF13853">
    <property type="entry name" value="7tm_4"/>
    <property type="match status" value="1"/>
</dbReference>
<evidence type="ECO:0000256" key="13">
    <source>
        <dbReference type="ARBA" id="ARBA00023224"/>
    </source>
</evidence>
<accession>A0A9F2R815</accession>
<dbReference type="RefSeq" id="XP_007438252.1">
    <property type="nucleotide sequence ID" value="XM_007438190.1"/>
</dbReference>
<proteinExistence type="inferred from homology"/>
<dbReference type="InterPro" id="IPR000276">
    <property type="entry name" value="GPCR_Rhodpsn"/>
</dbReference>
<sequence length="386" mass="43822">MWEYSEEKRSMSRDATYLKLESEDEDEMNEAGNVLGNTNQTMITEFILLGFGDLHALRIPTFIIYLAVYIVIVIGNTMLMVIVLTSHSLHKPMYFLLGNLSFIEIWYTTSVVPKMLKTFLILNETISFSACFFQFYVFGSLAVAECFLLAAMSYDRYVAICHPLHYTNIMTFKLCLQLTAVSWIGGFLSTVVTTIMVSMLPFCASNQIDHFFCDLAPIIKLVCGDTWMVRIPAFVIASFVSFCPFFLIILSYFKIISTVLKIPSTKSKKKAFSTCSSHLIVVTVFYGTLIVVYGIPTTTWCPSLSKIFSVLYTVGTPMVNPIIYSLRNKEVQNAFKKLEEEVMISDSLYEKVDSMSECITEAQCTYFTLNQFFLEISEELFKGSGE</sequence>
<evidence type="ECO:0000313" key="18">
    <source>
        <dbReference type="RefSeq" id="XP_007438252.1"/>
    </source>
</evidence>
<dbReference type="GO" id="GO:0004984">
    <property type="term" value="F:olfactory receptor activity"/>
    <property type="evidence" value="ECO:0007669"/>
    <property type="project" value="InterPro"/>
</dbReference>
<dbReference type="GO" id="GO:0004930">
    <property type="term" value="F:G protein-coupled receptor activity"/>
    <property type="evidence" value="ECO:0007669"/>
    <property type="project" value="UniProtKB-KW"/>
</dbReference>
<dbReference type="PANTHER" id="PTHR24242:SF366">
    <property type="entry name" value="OLFACTORY RECEPTOR"/>
    <property type="match status" value="1"/>
</dbReference>
<keyword evidence="11 14" id="KW-0675">Receptor</keyword>
<evidence type="ECO:0000256" key="12">
    <source>
        <dbReference type="ARBA" id="ARBA00023180"/>
    </source>
</evidence>
<gene>
    <name evidence="18" type="primary">LOC103061388</name>
</gene>
<keyword evidence="3 15" id="KW-1003">Cell membrane</keyword>
<keyword evidence="12" id="KW-0325">Glycoprotein</keyword>
<keyword evidence="9 15" id="KW-0472">Membrane</keyword>
<evidence type="ECO:0000256" key="2">
    <source>
        <dbReference type="ARBA" id="ARBA00010663"/>
    </source>
</evidence>
<dbReference type="Proteomes" id="UP000695026">
    <property type="component" value="Unplaced"/>
</dbReference>
<dbReference type="PROSITE" id="PS00237">
    <property type="entry name" value="G_PROTEIN_RECEP_F1_1"/>
    <property type="match status" value="1"/>
</dbReference>
<keyword evidence="6 15" id="KW-0552">Olfaction</keyword>
<feature type="domain" description="G-protein coupled receptors family 1 profile" evidence="16">
    <location>
        <begin position="75"/>
        <end position="324"/>
    </location>
</feature>
<evidence type="ECO:0000256" key="15">
    <source>
        <dbReference type="RuleBase" id="RU363047"/>
    </source>
</evidence>
<dbReference type="CDD" id="cd15911">
    <property type="entry name" value="7tmA_OR11A-like"/>
    <property type="match status" value="1"/>
</dbReference>
<dbReference type="OMA" id="VSMLPFC"/>
<protein>
    <recommendedName>
        <fullName evidence="15">Olfactory receptor</fullName>
    </recommendedName>
</protein>
<reference evidence="18" key="1">
    <citation type="submission" date="2025-08" db="UniProtKB">
        <authorList>
            <consortium name="RefSeq"/>
        </authorList>
    </citation>
    <scope>IDENTIFICATION</scope>
    <source>
        <tissue evidence="18">Liver</tissue>
    </source>
</reference>
<dbReference type="PROSITE" id="PS50262">
    <property type="entry name" value="G_PROTEIN_RECEP_F1_2"/>
    <property type="match status" value="1"/>
</dbReference>
<dbReference type="PANTHER" id="PTHR24242">
    <property type="entry name" value="G-PROTEIN COUPLED RECEPTOR"/>
    <property type="match status" value="1"/>
</dbReference>
<evidence type="ECO:0000256" key="14">
    <source>
        <dbReference type="RuleBase" id="RU000688"/>
    </source>
</evidence>
<evidence type="ECO:0000256" key="7">
    <source>
        <dbReference type="ARBA" id="ARBA00022989"/>
    </source>
</evidence>
<evidence type="ECO:0000313" key="17">
    <source>
        <dbReference type="Proteomes" id="UP000695026"/>
    </source>
</evidence>
<dbReference type="GeneID" id="103061388"/>
<dbReference type="InterPro" id="IPR050939">
    <property type="entry name" value="Olfactory_GPCR1"/>
</dbReference>
<keyword evidence="4 15" id="KW-0716">Sensory transduction</keyword>
<keyword evidence="10" id="KW-1015">Disulfide bond</keyword>
<evidence type="ECO:0000259" key="16">
    <source>
        <dbReference type="PROSITE" id="PS50262"/>
    </source>
</evidence>
<feature type="transmembrane region" description="Helical" evidence="15">
    <location>
        <begin position="307"/>
        <end position="326"/>
    </location>
</feature>
<dbReference type="KEGG" id="pbi:103061388"/>
<evidence type="ECO:0000256" key="4">
    <source>
        <dbReference type="ARBA" id="ARBA00022606"/>
    </source>
</evidence>
<dbReference type="GO" id="GO:0005886">
    <property type="term" value="C:plasma membrane"/>
    <property type="evidence" value="ECO:0007669"/>
    <property type="project" value="UniProtKB-SubCell"/>
</dbReference>
<evidence type="ECO:0000256" key="3">
    <source>
        <dbReference type="ARBA" id="ARBA00022475"/>
    </source>
</evidence>
<feature type="transmembrane region" description="Helical" evidence="15">
    <location>
        <begin position="274"/>
        <end position="295"/>
    </location>
</feature>
<evidence type="ECO:0000256" key="5">
    <source>
        <dbReference type="ARBA" id="ARBA00022692"/>
    </source>
</evidence>